<dbReference type="AlphaFoldDB" id="A0A2A2JFY5"/>
<dbReference type="STRING" id="2018661.A0A2A2JFY5"/>
<sequence length="246" mass="27911">MIFTSSVLISFFLSINVKLAFNDYRFFICQCIHDLFYRLLHFYDFLNQGMVCIGIDLGTTYSCFAIVENGRPVAIHNEDGRNTLPSVVAFSDGEILVGNPALDCKTDMTNILYGYDIYKKPKLLKRLRIECQKAKESLSFSNKPVDVHLDINDEYEIHVKLTKEKFNGLCSDLFEKAMIFVDRALNMAKLSPEKIDNVILVGGSTRIPQIEQNIRNKFRNSKIQFDINPDEAIAHGAAIVANALEV</sequence>
<dbReference type="InterPro" id="IPR043129">
    <property type="entry name" value="ATPase_NBD"/>
</dbReference>
<dbReference type="PRINTS" id="PR00301">
    <property type="entry name" value="HEATSHOCK70"/>
</dbReference>
<name>A0A2A2JFY5_9BILA</name>
<organism evidence="5 6">
    <name type="scientific">Diploscapter pachys</name>
    <dbReference type="NCBI Taxonomy" id="2018661"/>
    <lineage>
        <taxon>Eukaryota</taxon>
        <taxon>Metazoa</taxon>
        <taxon>Ecdysozoa</taxon>
        <taxon>Nematoda</taxon>
        <taxon>Chromadorea</taxon>
        <taxon>Rhabditida</taxon>
        <taxon>Rhabditina</taxon>
        <taxon>Rhabditomorpha</taxon>
        <taxon>Rhabditoidea</taxon>
        <taxon>Rhabditidae</taxon>
        <taxon>Diploscapter</taxon>
    </lineage>
</organism>
<dbReference type="PROSITE" id="PS00297">
    <property type="entry name" value="HSP70_1"/>
    <property type="match status" value="1"/>
</dbReference>
<reference evidence="5 6" key="1">
    <citation type="journal article" date="2017" name="Curr. Biol.">
        <title>Genome architecture and evolution of a unichromosomal asexual nematode.</title>
        <authorList>
            <person name="Fradin H."/>
            <person name="Zegar C."/>
            <person name="Gutwein M."/>
            <person name="Lucas J."/>
            <person name="Kovtun M."/>
            <person name="Corcoran D."/>
            <person name="Baugh L.R."/>
            <person name="Kiontke K."/>
            <person name="Gunsalus K."/>
            <person name="Fitch D.H."/>
            <person name="Piano F."/>
        </authorList>
    </citation>
    <scope>NUCLEOTIDE SEQUENCE [LARGE SCALE GENOMIC DNA]</scope>
    <source>
        <strain evidence="5">PF1309</strain>
    </source>
</reference>
<keyword evidence="4" id="KW-0732">Signal</keyword>
<dbReference type="InterPro" id="IPR018181">
    <property type="entry name" value="Heat_shock_70_CS"/>
</dbReference>
<keyword evidence="3" id="KW-0067">ATP-binding</keyword>
<dbReference type="OrthoDB" id="2401965at2759"/>
<dbReference type="Gene3D" id="3.30.420.40">
    <property type="match status" value="3"/>
</dbReference>
<dbReference type="GO" id="GO:0140662">
    <property type="term" value="F:ATP-dependent protein folding chaperone"/>
    <property type="evidence" value="ECO:0007669"/>
    <property type="project" value="InterPro"/>
</dbReference>
<keyword evidence="6" id="KW-1185">Reference proteome</keyword>
<dbReference type="SUPFAM" id="SSF53067">
    <property type="entry name" value="Actin-like ATPase domain"/>
    <property type="match status" value="1"/>
</dbReference>
<comment type="caution">
    <text evidence="5">The sequence shown here is derived from an EMBL/GenBank/DDBJ whole genome shotgun (WGS) entry which is preliminary data.</text>
</comment>
<feature type="signal peptide" evidence="4">
    <location>
        <begin position="1"/>
        <end position="20"/>
    </location>
</feature>
<dbReference type="GO" id="GO:0006950">
    <property type="term" value="P:response to stress"/>
    <property type="evidence" value="ECO:0007669"/>
    <property type="project" value="UniProtKB-ARBA"/>
</dbReference>
<feature type="chain" id="PRO_5012855804" evidence="4">
    <location>
        <begin position="21"/>
        <end position="246"/>
    </location>
</feature>
<dbReference type="EMBL" id="LIAE01010466">
    <property type="protein sequence ID" value="PAV60479.1"/>
    <property type="molecule type" value="Genomic_DNA"/>
</dbReference>
<dbReference type="Gene3D" id="3.90.640.10">
    <property type="entry name" value="Actin, Chain A, domain 4"/>
    <property type="match status" value="1"/>
</dbReference>
<protein>
    <submittedName>
        <fullName evidence="5">Uncharacterized protein</fullName>
    </submittedName>
</protein>
<gene>
    <name evidence="5" type="ORF">WR25_10604</name>
</gene>
<evidence type="ECO:0000256" key="4">
    <source>
        <dbReference type="SAM" id="SignalP"/>
    </source>
</evidence>
<evidence type="ECO:0000256" key="1">
    <source>
        <dbReference type="ARBA" id="ARBA00007381"/>
    </source>
</evidence>
<dbReference type="PROSITE" id="PS01036">
    <property type="entry name" value="HSP70_3"/>
    <property type="match status" value="1"/>
</dbReference>
<comment type="similarity">
    <text evidence="1">Belongs to the heat shock protein 70 family.</text>
</comment>
<dbReference type="PANTHER" id="PTHR19375">
    <property type="entry name" value="HEAT SHOCK PROTEIN 70KDA"/>
    <property type="match status" value="1"/>
</dbReference>
<evidence type="ECO:0000256" key="2">
    <source>
        <dbReference type="ARBA" id="ARBA00022741"/>
    </source>
</evidence>
<evidence type="ECO:0000313" key="5">
    <source>
        <dbReference type="EMBL" id="PAV60479.1"/>
    </source>
</evidence>
<evidence type="ECO:0000256" key="3">
    <source>
        <dbReference type="ARBA" id="ARBA00022840"/>
    </source>
</evidence>
<proteinExistence type="inferred from homology"/>
<dbReference type="Pfam" id="PF00012">
    <property type="entry name" value="HSP70"/>
    <property type="match status" value="2"/>
</dbReference>
<dbReference type="InterPro" id="IPR013126">
    <property type="entry name" value="Hsp_70_fam"/>
</dbReference>
<dbReference type="Proteomes" id="UP000218231">
    <property type="component" value="Unassembled WGS sequence"/>
</dbReference>
<keyword evidence="2" id="KW-0547">Nucleotide-binding</keyword>
<evidence type="ECO:0000313" key="6">
    <source>
        <dbReference type="Proteomes" id="UP000218231"/>
    </source>
</evidence>
<accession>A0A2A2JFY5</accession>
<dbReference type="GO" id="GO:0005524">
    <property type="term" value="F:ATP binding"/>
    <property type="evidence" value="ECO:0007669"/>
    <property type="project" value="UniProtKB-KW"/>
</dbReference>